<dbReference type="RefSeq" id="WP_170204019.1">
    <property type="nucleotide sequence ID" value="NZ_CP051685.1"/>
</dbReference>
<dbReference type="Proteomes" id="UP000502415">
    <property type="component" value="Chromosome"/>
</dbReference>
<evidence type="ECO:0000256" key="4">
    <source>
        <dbReference type="ARBA" id="ARBA00022692"/>
    </source>
</evidence>
<dbReference type="EMBL" id="CP051685">
    <property type="protein sequence ID" value="QJE01932.1"/>
    <property type="molecule type" value="Genomic_DNA"/>
</dbReference>
<feature type="transmembrane region" description="Helical" evidence="7">
    <location>
        <begin position="106"/>
        <end position="130"/>
    </location>
</feature>
<feature type="transmembrane region" description="Helical" evidence="7">
    <location>
        <begin position="267"/>
        <end position="286"/>
    </location>
</feature>
<evidence type="ECO:0000256" key="2">
    <source>
        <dbReference type="ARBA" id="ARBA00022448"/>
    </source>
</evidence>
<protein>
    <submittedName>
        <fullName evidence="9">ABC transporter permease</fullName>
    </submittedName>
</protein>
<dbReference type="AlphaFoldDB" id="A0A7Z2ZVC0"/>
<gene>
    <name evidence="9" type="ORF">HH212_19475</name>
</gene>
<evidence type="ECO:0000256" key="7">
    <source>
        <dbReference type="RuleBase" id="RU363032"/>
    </source>
</evidence>
<dbReference type="InterPro" id="IPR035906">
    <property type="entry name" value="MetI-like_sf"/>
</dbReference>
<dbReference type="PANTHER" id="PTHR43386:SF1">
    <property type="entry name" value="D,D-DIPEPTIDE TRANSPORT SYSTEM PERMEASE PROTEIN DDPC-RELATED"/>
    <property type="match status" value="1"/>
</dbReference>
<dbReference type="Pfam" id="PF00528">
    <property type="entry name" value="BPD_transp_1"/>
    <property type="match status" value="1"/>
</dbReference>
<evidence type="ECO:0000259" key="8">
    <source>
        <dbReference type="PROSITE" id="PS50928"/>
    </source>
</evidence>
<keyword evidence="2 7" id="KW-0813">Transport</keyword>
<dbReference type="SUPFAM" id="SSF161098">
    <property type="entry name" value="MetI-like"/>
    <property type="match status" value="1"/>
</dbReference>
<evidence type="ECO:0000256" key="6">
    <source>
        <dbReference type="ARBA" id="ARBA00023136"/>
    </source>
</evidence>
<keyword evidence="10" id="KW-1185">Reference proteome</keyword>
<keyword evidence="6 7" id="KW-0472">Membrane</keyword>
<sequence>MSIPQPIPASVSAAASLSDSAPAPATPPSPARQTAAFPAQARLALAALLLVLLAAVCAPLLYPGDPLDMTLPPYLWPGQDWRHPLGSDLMGRDLGAGLAHGARVSLLVGAAAAALSLSIGVAVGTLAGWHGGWIDNALMRVTDFFQIVPRFLLAIVLVAALEPSLWVVVLALGVTSWTHTARVVRAEVLGLRNREYVQAGIAAGMGQARIVLRHVLPNALTPILVSTSIVVAGCILSESALAFLGLGDPNLPSWGAMIASSREAIQSGWYMIAIPGAAVTLTVWSLNVLGDALNQYFNPKLRDRA</sequence>
<feature type="domain" description="ABC transmembrane type-1" evidence="8">
    <location>
        <begin position="102"/>
        <end position="290"/>
    </location>
</feature>
<evidence type="ECO:0000313" key="10">
    <source>
        <dbReference type="Proteomes" id="UP000502415"/>
    </source>
</evidence>
<reference evidence="9 10" key="1">
    <citation type="submission" date="2020-04" db="EMBL/GenBank/DDBJ databases">
        <title>Genome sequencing of novel species.</title>
        <authorList>
            <person name="Heo J."/>
            <person name="Kim S.-J."/>
            <person name="Kim J.-S."/>
            <person name="Hong S.-B."/>
            <person name="Kwon S.-W."/>
        </authorList>
    </citation>
    <scope>NUCLEOTIDE SEQUENCE [LARGE SCALE GENOMIC DNA]</scope>
    <source>
        <strain evidence="9 10">GN2-R2</strain>
    </source>
</reference>
<accession>A0A7Z2ZVC0</accession>
<name>A0A7Z2ZVC0_9BURK</name>
<keyword evidence="3" id="KW-1003">Cell membrane</keyword>
<evidence type="ECO:0000256" key="5">
    <source>
        <dbReference type="ARBA" id="ARBA00022989"/>
    </source>
</evidence>
<dbReference type="CDD" id="cd06261">
    <property type="entry name" value="TM_PBP2"/>
    <property type="match status" value="1"/>
</dbReference>
<keyword evidence="5 7" id="KW-1133">Transmembrane helix</keyword>
<feature type="transmembrane region" description="Helical" evidence="7">
    <location>
        <begin position="151"/>
        <end position="174"/>
    </location>
</feature>
<organism evidence="9 10">
    <name type="scientific">Massilia forsythiae</name>
    <dbReference type="NCBI Taxonomy" id="2728020"/>
    <lineage>
        <taxon>Bacteria</taxon>
        <taxon>Pseudomonadati</taxon>
        <taxon>Pseudomonadota</taxon>
        <taxon>Betaproteobacteria</taxon>
        <taxon>Burkholderiales</taxon>
        <taxon>Oxalobacteraceae</taxon>
        <taxon>Telluria group</taxon>
        <taxon>Massilia</taxon>
    </lineage>
</organism>
<dbReference type="PANTHER" id="PTHR43386">
    <property type="entry name" value="OLIGOPEPTIDE TRANSPORT SYSTEM PERMEASE PROTEIN APPC"/>
    <property type="match status" value="1"/>
</dbReference>
<dbReference type="InterPro" id="IPR050366">
    <property type="entry name" value="BP-dependent_transpt_permease"/>
</dbReference>
<dbReference type="KEGG" id="mfy:HH212_19475"/>
<dbReference type="GO" id="GO:0055085">
    <property type="term" value="P:transmembrane transport"/>
    <property type="evidence" value="ECO:0007669"/>
    <property type="project" value="InterPro"/>
</dbReference>
<dbReference type="PROSITE" id="PS50928">
    <property type="entry name" value="ABC_TM1"/>
    <property type="match status" value="1"/>
</dbReference>
<feature type="transmembrane region" description="Helical" evidence="7">
    <location>
        <begin position="223"/>
        <end position="246"/>
    </location>
</feature>
<dbReference type="GO" id="GO:0005886">
    <property type="term" value="C:plasma membrane"/>
    <property type="evidence" value="ECO:0007669"/>
    <property type="project" value="UniProtKB-SubCell"/>
</dbReference>
<dbReference type="InterPro" id="IPR000515">
    <property type="entry name" value="MetI-like"/>
</dbReference>
<feature type="transmembrane region" description="Helical" evidence="7">
    <location>
        <begin position="43"/>
        <end position="62"/>
    </location>
</feature>
<keyword evidence="4 7" id="KW-0812">Transmembrane</keyword>
<evidence type="ECO:0000256" key="3">
    <source>
        <dbReference type="ARBA" id="ARBA00022475"/>
    </source>
</evidence>
<comment type="subcellular location">
    <subcellularLocation>
        <location evidence="1 7">Cell membrane</location>
        <topology evidence="1 7">Multi-pass membrane protein</topology>
    </subcellularLocation>
</comment>
<comment type="similarity">
    <text evidence="7">Belongs to the binding-protein-dependent transport system permease family.</text>
</comment>
<proteinExistence type="inferred from homology"/>
<dbReference type="Gene3D" id="1.10.3720.10">
    <property type="entry name" value="MetI-like"/>
    <property type="match status" value="1"/>
</dbReference>
<evidence type="ECO:0000256" key="1">
    <source>
        <dbReference type="ARBA" id="ARBA00004651"/>
    </source>
</evidence>
<evidence type="ECO:0000313" key="9">
    <source>
        <dbReference type="EMBL" id="QJE01932.1"/>
    </source>
</evidence>